<evidence type="ECO:0000313" key="2">
    <source>
        <dbReference type="EMBL" id="KAL3829274.1"/>
    </source>
</evidence>
<dbReference type="PANTHER" id="PTHR45088">
    <property type="entry name" value="OSJNBA0022H21.17 PROTEIN"/>
    <property type="match status" value="1"/>
</dbReference>
<accession>A0ABD3SXC5</accession>
<dbReference type="AlphaFoldDB" id="A0ABD3SXC5"/>
<protein>
    <recommendedName>
        <fullName evidence="4">F-box domain-containing protein</fullName>
    </recommendedName>
</protein>
<dbReference type="Gene3D" id="1.25.40.10">
    <property type="entry name" value="Tetratricopeptide repeat domain"/>
    <property type="match status" value="1"/>
</dbReference>
<feature type="compositionally biased region" description="Polar residues" evidence="1">
    <location>
        <begin position="1"/>
        <end position="25"/>
    </location>
</feature>
<name>A0ABD3SXC5_9LAMI</name>
<dbReference type="PANTHER" id="PTHR45088:SF1">
    <property type="entry name" value="OS04G0476000 PROTEIN"/>
    <property type="match status" value="1"/>
</dbReference>
<dbReference type="EMBL" id="JBJXBP010000005">
    <property type="protein sequence ID" value="KAL3829274.1"/>
    <property type="molecule type" value="Genomic_DNA"/>
</dbReference>
<dbReference type="InterPro" id="IPR053301">
    <property type="entry name" value="F-box_motif"/>
</dbReference>
<dbReference type="InterPro" id="IPR006597">
    <property type="entry name" value="Sel1-like"/>
</dbReference>
<comment type="caution">
    <text evidence="2">The sequence shown here is derived from an EMBL/GenBank/DDBJ whole genome shotgun (WGS) entry which is preliminary data.</text>
</comment>
<evidence type="ECO:0000256" key="1">
    <source>
        <dbReference type="SAM" id="MobiDB-lite"/>
    </source>
</evidence>
<dbReference type="InterPro" id="IPR011990">
    <property type="entry name" value="TPR-like_helical_dom_sf"/>
</dbReference>
<evidence type="ECO:0008006" key="4">
    <source>
        <dbReference type="Google" id="ProtNLM"/>
    </source>
</evidence>
<reference evidence="2 3" key="1">
    <citation type="submission" date="2024-12" db="EMBL/GenBank/DDBJ databases">
        <title>The unique morphological basis and parallel evolutionary history of personate flowers in Penstemon.</title>
        <authorList>
            <person name="Depatie T.H."/>
            <person name="Wessinger C.A."/>
        </authorList>
    </citation>
    <scope>NUCLEOTIDE SEQUENCE [LARGE SCALE GENOMIC DNA]</scope>
    <source>
        <strain evidence="2">WTNN_2</strain>
        <tissue evidence="2">Leaf</tissue>
    </source>
</reference>
<dbReference type="SUPFAM" id="SSF81901">
    <property type="entry name" value="HCP-like"/>
    <property type="match status" value="2"/>
</dbReference>
<gene>
    <name evidence="2" type="ORF">ACJIZ3_018076</name>
</gene>
<organism evidence="2 3">
    <name type="scientific">Penstemon smallii</name>
    <dbReference type="NCBI Taxonomy" id="265156"/>
    <lineage>
        <taxon>Eukaryota</taxon>
        <taxon>Viridiplantae</taxon>
        <taxon>Streptophyta</taxon>
        <taxon>Embryophyta</taxon>
        <taxon>Tracheophyta</taxon>
        <taxon>Spermatophyta</taxon>
        <taxon>Magnoliopsida</taxon>
        <taxon>eudicotyledons</taxon>
        <taxon>Gunneridae</taxon>
        <taxon>Pentapetalae</taxon>
        <taxon>asterids</taxon>
        <taxon>lamiids</taxon>
        <taxon>Lamiales</taxon>
        <taxon>Plantaginaceae</taxon>
        <taxon>Cheloneae</taxon>
        <taxon>Penstemon</taxon>
    </lineage>
</organism>
<dbReference type="SUPFAM" id="SSF81383">
    <property type="entry name" value="F-box domain"/>
    <property type="match status" value="1"/>
</dbReference>
<dbReference type="SMART" id="SM00671">
    <property type="entry name" value="SEL1"/>
    <property type="match status" value="4"/>
</dbReference>
<keyword evidence="3" id="KW-1185">Reference proteome</keyword>
<dbReference type="Proteomes" id="UP001634393">
    <property type="component" value="Unassembled WGS sequence"/>
</dbReference>
<proteinExistence type="predicted"/>
<evidence type="ECO:0000313" key="3">
    <source>
        <dbReference type="Proteomes" id="UP001634393"/>
    </source>
</evidence>
<feature type="region of interest" description="Disordered" evidence="1">
    <location>
        <begin position="1"/>
        <end position="26"/>
    </location>
</feature>
<dbReference type="Gene3D" id="1.20.1280.50">
    <property type="match status" value="1"/>
</dbReference>
<sequence>MSTTQWPRTHYSYSQKKAKPSSSGSDIKALPNDVIARIGASFTPPDLIGASLVCVAWRDALKPLREAMVLVEAGRILKREGAAYGSTMAMVEAGLIYSLIGRKDEGVLLFRRAAELGDPAGAHNLAIFNLEAANPPNTKTAIEYLYKASTGGNARAQYQLALCFHHGRGVRQCLSEATSAFLSPSSQTTTVATSAAQWYLRAAEGGYKRAMLNTSLLCRKGQGFPRDAQLARSWFRRALNYVRRKHSRDLDEQIRSIRKLLQRNRQGRCYEH</sequence>
<dbReference type="Pfam" id="PF08238">
    <property type="entry name" value="Sel1"/>
    <property type="match status" value="5"/>
</dbReference>
<dbReference type="InterPro" id="IPR036047">
    <property type="entry name" value="F-box-like_dom_sf"/>
</dbReference>